<organism evidence="2">
    <name type="scientific">Candidatus Thiothrix putei</name>
    <dbReference type="NCBI Taxonomy" id="3080811"/>
    <lineage>
        <taxon>Bacteria</taxon>
        <taxon>Pseudomonadati</taxon>
        <taxon>Pseudomonadota</taxon>
        <taxon>Gammaproteobacteria</taxon>
        <taxon>Thiotrichales</taxon>
        <taxon>Thiotrichaceae</taxon>
        <taxon>Thiothrix</taxon>
    </lineage>
</organism>
<reference evidence="2" key="1">
    <citation type="journal article" date="2023" name="Int. J. Mol. Sci.">
        <title>Metagenomics Revealed a New Genus 'Candidatus Thiocaldithrix dubininis' gen. nov., sp. nov. and a New Species 'Candidatus Thiothrix putei' sp. nov. in the Family Thiotrichaceae, Some Members of Which Have Traits of Both Na+- and H+-Motive Energetics.</title>
        <authorList>
            <person name="Ravin N.V."/>
            <person name="Muntyan M.S."/>
            <person name="Smolyakov D.D."/>
            <person name="Rudenko T.S."/>
            <person name="Beletsky A.V."/>
            <person name="Mardanov A.V."/>
            <person name="Grabovich M.Y."/>
        </authorList>
    </citation>
    <scope>NUCLEOTIDE SEQUENCE</scope>
    <source>
        <strain evidence="2">GKL-02</strain>
    </source>
</reference>
<name>A0AA95HBN7_9GAMM</name>
<evidence type="ECO:0000256" key="1">
    <source>
        <dbReference type="SAM" id="Phobius"/>
    </source>
</evidence>
<keyword evidence="1" id="KW-0812">Transmembrane</keyword>
<dbReference type="EMBL" id="CP124756">
    <property type="protein sequence ID" value="WGZ94407.1"/>
    <property type="molecule type" value="Genomic_DNA"/>
</dbReference>
<evidence type="ECO:0000313" key="2">
    <source>
        <dbReference type="EMBL" id="WGZ94407.1"/>
    </source>
</evidence>
<accession>A0AA95HBN7</accession>
<reference evidence="2" key="2">
    <citation type="submission" date="2023-04" db="EMBL/GenBank/DDBJ databases">
        <authorList>
            <person name="Beletskiy A.V."/>
            <person name="Mardanov A.V."/>
            <person name="Ravin N.V."/>
        </authorList>
    </citation>
    <scope>NUCLEOTIDE SEQUENCE</scope>
    <source>
        <strain evidence="2">GKL-02</strain>
    </source>
</reference>
<feature type="transmembrane region" description="Helical" evidence="1">
    <location>
        <begin position="12"/>
        <end position="32"/>
    </location>
</feature>
<gene>
    <name evidence="2" type="ORF">QJT81_21975</name>
</gene>
<keyword evidence="1" id="KW-1133">Transmembrane helix</keyword>
<proteinExistence type="predicted"/>
<dbReference type="Proteomes" id="UP001301326">
    <property type="component" value="Chromosome"/>
</dbReference>
<dbReference type="AlphaFoldDB" id="A0AA95HBN7"/>
<dbReference type="KEGG" id="tput:QJT81_21975"/>
<protein>
    <submittedName>
        <fullName evidence="2">Uncharacterized protein</fullName>
    </submittedName>
</protein>
<sequence>MKKLQTWLYDALLLATILLFIAIPAFFIYMLFFDPSEHGIPAKTAIANQQTLEARQTTTLPASQEHK</sequence>
<keyword evidence="1" id="KW-0472">Membrane</keyword>